<evidence type="ECO:0000313" key="10">
    <source>
        <dbReference type="Proteomes" id="UP000007879"/>
    </source>
</evidence>
<dbReference type="InterPro" id="IPR016024">
    <property type="entry name" value="ARM-type_fold"/>
</dbReference>
<dbReference type="Pfam" id="PF12372">
    <property type="entry name" value="Htt_N-HEAT"/>
    <property type="match status" value="1"/>
</dbReference>
<sequence>MDSKEKGKGKDGAKGKDGGIKKESGGVKLLDTLKKQLIELSEPASSSKTRSSRQVCQSLNDLTSNVINKLTGTQANFQLLPSTIELLVYAYANVDQNIRLAASDNLHKLLKSLMGSQLYRLQLGLYHELKKNGSARSICIVLECFSSLFSRTRPQKVHSLSQQLLPVLLRIIARPEEIIHENLIESLGKILPTMTPFLTSVQAQSFMNELLGHLQDSSASFRRMMSSTLVLLCIHSKVPQNRANWIISKLIALASTPTATQQMIQGVLLSLLNLLQESKTIEPTTSVLKQIYSLSLSAAKYGDHNTSNVAMEVVENVIRSSTQELFAFMTTPLTTPLIVQNIWSPDTFDSFSMEEKSDNESQLDAPCFDYFEDSEDGGDRSSTPPPGDNPPSSLPVFSSSTPLSHGRVSPSNTSLTTWFVSSTGSDGGYLTSSEGSNIPVEDLMNFISSTVLTHSRVSVQSVGLSVMTSVVMLYPSSLTGFNEKLESFLESEDPKLVSRMSQVLAQLIAAEIRENRGRFDQCRPIVNQACDKISAILSSESPVVLKAACESLRVCLLPLLGSTHPNKAIELLERLMKLVGVNYWLLKVELLQTLAIINYAELAIVKPLLLPKILEGVVIPLLSDADYRVRTAVSSTLVQLAKSLDHTHSRMLSLGRQHSHLSYDHLRIVSSQLSLAGIGKVEEKTSPIIPYCLEHIVWRCSVLLGSSSDHWGQRGALEALCVLADEYPPPTLPGMWGVNGSDCGLLEMVLQLLRGSWLSWQVATHHQLLQLSTSLFLACALDSLHQSASEGKVWDSGLERAGVVRHSTTLLLHVMKVLNIFQHVIDNKDPEEKEKKVIVKKIENLAKSPGDHNYSPPIKEAIGSFNTNPHYLKLYHALNSAYINYKVSIDPLDEDKFTMFLCQVHHCLAGVFEVALAEEVGRHVEEIIMYLTATIKVDSPGALLCLQQKLNALFGMNVATQQTHLYSPFLSSLPYSLEALPNPPITNSLVDCLVTFPLKQMNICLHAPPPTTPLTPAEEQPQEIKKRPKLWLFGAKRNLVLKPLNSLSSIKDYLTHFEPLIVSSLQLFTYTSSLLIQERVLFMMVQLLHLKVRYDLLDCNKSFFESVNHLVSLMETGSVKGGAQLVPHLFQFLVMLAHDQSKLITIPEVMQKCDSVMASGQNMISFAIPALQPLVLYLFVRPTTSKLIDLPTLREVVLNMLLRLVEYPRVIQLLIGVLECYQTNAQEWSTVSSLVFAALLAPLGRLQTRLDSPSSVSSLHQLLATMTPSAINAQGLMLALTKQTSITSLRGVTRWLAILSTILRLMSVVFPEETLLMQLKSIPLTTPIVSVFGSTLSKVEWGDESSDTVTKLARFLVESLTLGLCCLSGFICAPLESSTTDVLLPMILSDILLLMQILTKDGYFSLRQSLAKLTLPHQLLVALSNVSHCYPVLALHFTSLLVTCGSDEGIGDWLKCLFDVLQDPLMPSHQMLVNCLLSLLPSCGNWVKSLSPTVLLQLLESTEGMTLIKKASRELDTSLLSLLPPISSLTMCELMRVLSVIESSNGLLKGMDAIRLIGDQFIDHPMKIISDKSIQVLDGFLADVKLTASEASSIIDSYPSIKHKSVKTWKQLEIMSGHDAPEEIVEATVDPLTTGNVPNMVSTIDKNWQMKLITECLSSSSFSPSAISKLLIVLQRPMMEELVNHPQFSPSILEECIVHGIFQTLTKRNTYHQMLEYSSSSISVAPTVQSEELLVVCIECVMKYLKVILEEKDASSLSDRVKDSVPHLTRGLVWYLITQSQLSFDFKLTKEISTCIVDFAVKVLSMQCEELPYCHTISIESSLDLCSMALQTDELVSVLTDEWIQSVTGLLVRVIEHEYDAKFEISSGNESQTATHQLNWAVTYLSSFNKATELSHSIKTLTFTLARHSFFSPAIFLPPILTSMGGGDTITVQLLDQSLADSDILQEYMQRSNLIGWRTRNQFEELWMQLLGVLNAPLPDDEMPMEELAAHNISLCSGVRSATSLLVSTMLRPSPGSPLASVPMHTHRNKDFNFLSSPAGKKLLPQRALIESRILQVTALRSHRHSHYQLPLMSETQAISFPPVYSQNLERPLGYSSLTPCQLSYASLAPIILKTDVSSGKDTTPVNEIDTRSCIMSLVDLYTHLLSQPIDMLLLHHILTSIVMLSDMFVLSSQYEWMLQTFLKLLESHPAEDVLSESLLTFGAIKSAVVLRIDGTEAERVGKVIEQALGQDSFIITQNAALEGLLYVIEDNDSKIFSLVGPVVSKYIEAHLSSYKSYSEHHLLLVWALATHIVLHGQLTKDTSFTNHLLELVVPILSDSQVSCHFYQAVTLGLEYAVLSFSLTTSEKSLLRNLAATRFVQSDHFKSLSSLALLLTCMYTGEEADRLSGLSRPQDDMMALSDSVYQSREHISNILERLRQGNETEVEFLVSILPGLIVDFLPRMDGMNMVVSEVISQQQSRPWLAATVMSKTFELLLTKELDPALPDKRVPTVSDWVLLSLDSFIQQEPEVHALWSITCLLMAASISPTIRALFDAVAFQWASTDLDWLLHTLCTVAYSFYYQENFPQDQRKLFLDKFEKSNYNSLHKLAQNLRTVKY</sequence>
<feature type="repeat" description="HEAT" evidence="7">
    <location>
        <begin position="609"/>
        <end position="652"/>
    </location>
</feature>
<feature type="compositionally biased region" description="Polar residues" evidence="8">
    <location>
        <begin position="396"/>
        <end position="412"/>
    </location>
</feature>
<evidence type="ECO:0000256" key="3">
    <source>
        <dbReference type="ARBA" id="ARBA00004496"/>
    </source>
</evidence>
<evidence type="ECO:0000256" key="4">
    <source>
        <dbReference type="ARBA" id="ARBA00007153"/>
    </source>
</evidence>
<dbReference type="OrthoDB" id="10065698at2759"/>
<reference evidence="9" key="2">
    <citation type="submission" date="2017-05" db="UniProtKB">
        <authorList>
            <consortium name="EnsemblMetazoa"/>
        </authorList>
    </citation>
    <scope>IDENTIFICATION</scope>
</reference>
<comment type="similarity">
    <text evidence="4">Belongs to the huntingtin family.</text>
</comment>
<dbReference type="EnsemblMetazoa" id="XM_011404752.2">
    <property type="protein sequence ID" value="XP_011403054.2"/>
    <property type="gene ID" value="LOC105312249"/>
</dbReference>
<protein>
    <submittedName>
        <fullName evidence="9">Uncharacterized protein</fullName>
    </submittedName>
</protein>
<dbReference type="GO" id="GO:0005737">
    <property type="term" value="C:cytoplasm"/>
    <property type="evidence" value="ECO:0007669"/>
    <property type="project" value="UniProtKB-SubCell"/>
</dbReference>
<dbReference type="InParanoid" id="A0A1X7VT94"/>
<evidence type="ECO:0000256" key="2">
    <source>
        <dbReference type="ARBA" id="ARBA00004123"/>
    </source>
</evidence>
<accession>A0A1X7VT94</accession>
<proteinExistence type="inferred from homology"/>
<feature type="region of interest" description="Disordered" evidence="8">
    <location>
        <begin position="369"/>
        <end position="412"/>
    </location>
</feature>
<evidence type="ECO:0000256" key="8">
    <source>
        <dbReference type="SAM" id="MobiDB-lite"/>
    </source>
</evidence>
<dbReference type="Gene3D" id="1.25.10.10">
    <property type="entry name" value="Leucine-rich Repeat Variant"/>
    <property type="match status" value="2"/>
</dbReference>
<organism evidence="9">
    <name type="scientific">Amphimedon queenslandica</name>
    <name type="common">Sponge</name>
    <dbReference type="NCBI Taxonomy" id="400682"/>
    <lineage>
        <taxon>Eukaryota</taxon>
        <taxon>Metazoa</taxon>
        <taxon>Porifera</taxon>
        <taxon>Demospongiae</taxon>
        <taxon>Heteroscleromorpha</taxon>
        <taxon>Haplosclerida</taxon>
        <taxon>Niphatidae</taxon>
        <taxon>Amphimedon</taxon>
    </lineage>
</organism>
<dbReference type="GO" id="GO:0005634">
    <property type="term" value="C:nucleus"/>
    <property type="evidence" value="ECO:0007669"/>
    <property type="project" value="UniProtKB-SubCell"/>
</dbReference>
<dbReference type="Pfam" id="PF20927">
    <property type="entry name" value="Htt_C-HEAT"/>
    <property type="match status" value="2"/>
</dbReference>
<evidence type="ECO:0000256" key="7">
    <source>
        <dbReference type="PROSITE-ProRule" id="PRU00103"/>
    </source>
</evidence>
<feature type="compositionally biased region" description="Pro residues" evidence="8">
    <location>
        <begin position="383"/>
        <end position="393"/>
    </location>
</feature>
<keyword evidence="5" id="KW-0963">Cytoplasm</keyword>
<dbReference type="Proteomes" id="UP000007879">
    <property type="component" value="Unassembled WGS sequence"/>
</dbReference>
<dbReference type="KEGG" id="aqu:105312249"/>
<reference evidence="10" key="1">
    <citation type="journal article" date="2010" name="Nature">
        <title>The Amphimedon queenslandica genome and the evolution of animal complexity.</title>
        <authorList>
            <person name="Srivastava M."/>
            <person name="Simakov O."/>
            <person name="Chapman J."/>
            <person name="Fahey B."/>
            <person name="Gauthier M.E."/>
            <person name="Mitros T."/>
            <person name="Richards G.S."/>
            <person name="Conaco C."/>
            <person name="Dacre M."/>
            <person name="Hellsten U."/>
            <person name="Larroux C."/>
            <person name="Putnam N.H."/>
            <person name="Stanke M."/>
            <person name="Adamska M."/>
            <person name="Darling A."/>
            <person name="Degnan S.M."/>
            <person name="Oakley T.H."/>
            <person name="Plachetzki D.C."/>
            <person name="Zhai Y."/>
            <person name="Adamski M."/>
            <person name="Calcino A."/>
            <person name="Cummins S.F."/>
            <person name="Goodstein D.M."/>
            <person name="Harris C."/>
            <person name="Jackson D.J."/>
            <person name="Leys S.P."/>
            <person name="Shu S."/>
            <person name="Woodcroft B.J."/>
            <person name="Vervoort M."/>
            <person name="Kosik K.S."/>
            <person name="Manning G."/>
            <person name="Degnan B.M."/>
            <person name="Rokhsar D.S."/>
        </authorList>
    </citation>
    <scope>NUCLEOTIDE SEQUENCE [LARGE SCALE GENOMIC DNA]</scope>
</reference>
<comment type="subcellular location">
    <subcellularLocation>
        <location evidence="3">Cytoplasm</location>
    </subcellularLocation>
    <subcellularLocation>
        <location evidence="2">Nucleus</location>
    </subcellularLocation>
</comment>
<evidence type="ECO:0000256" key="5">
    <source>
        <dbReference type="ARBA" id="ARBA00022490"/>
    </source>
</evidence>
<keyword evidence="6" id="KW-0539">Nucleus</keyword>
<dbReference type="InterPro" id="IPR028426">
    <property type="entry name" value="Huntingtin_fam"/>
</dbReference>
<dbReference type="InterPro" id="IPR048411">
    <property type="entry name" value="Htt_N_HEAT_rpt-1"/>
</dbReference>
<dbReference type="InterPro" id="IPR011989">
    <property type="entry name" value="ARM-like"/>
</dbReference>
<keyword evidence="10" id="KW-1185">Reference proteome</keyword>
<dbReference type="PANTHER" id="PTHR10170:SF10">
    <property type="entry name" value="HUNTINGTIN"/>
    <property type="match status" value="1"/>
</dbReference>
<dbReference type="PANTHER" id="PTHR10170">
    <property type="entry name" value="HUNTINGTON DISEASE PROTEIN"/>
    <property type="match status" value="1"/>
</dbReference>
<dbReference type="InterPro" id="IPR021133">
    <property type="entry name" value="HEAT_type_2"/>
</dbReference>
<name>A0A1X7VT94_AMPQE</name>
<dbReference type="STRING" id="400682.A0A1X7VT94"/>
<dbReference type="InterPro" id="IPR024613">
    <property type="entry name" value="Huntingtin_N_HEAT_rpt-2"/>
</dbReference>
<dbReference type="InterPro" id="IPR048413">
    <property type="entry name" value="Htt_C-HEAT_rpt"/>
</dbReference>
<dbReference type="eggNOG" id="ENOG502QR1D">
    <property type="taxonomic scope" value="Eukaryota"/>
</dbReference>
<evidence type="ECO:0000313" key="9">
    <source>
        <dbReference type="EnsemblMetazoa" id="Aqu2.1.43576_001"/>
    </source>
</evidence>
<dbReference type="SUPFAM" id="SSF48371">
    <property type="entry name" value="ARM repeat"/>
    <property type="match status" value="1"/>
</dbReference>
<dbReference type="PROSITE" id="PS50077">
    <property type="entry name" value="HEAT_REPEAT"/>
    <property type="match status" value="1"/>
</dbReference>
<feature type="region of interest" description="Disordered" evidence="8">
    <location>
        <begin position="1"/>
        <end position="24"/>
    </location>
</feature>
<comment type="function">
    <text evidence="1">May play a role in microtubule-mediated transport or vesicle function.</text>
</comment>
<dbReference type="EnsemblMetazoa" id="Aqu2.1.43576_001">
    <property type="protein sequence ID" value="Aqu2.1.43576_001"/>
    <property type="gene ID" value="Aqu2.1.43576"/>
</dbReference>
<evidence type="ECO:0000256" key="1">
    <source>
        <dbReference type="ARBA" id="ARBA00002907"/>
    </source>
</evidence>
<gene>
    <name evidence="9" type="primary">105312249</name>
</gene>
<dbReference type="Pfam" id="PF20926">
    <property type="entry name" value="Htt_N-HEAT_1"/>
    <property type="match status" value="1"/>
</dbReference>
<evidence type="ECO:0000256" key="6">
    <source>
        <dbReference type="ARBA" id="ARBA00023242"/>
    </source>
</evidence>